<name>A0A8J8P7R6_9EURY</name>
<dbReference type="OrthoDB" id="342753at2157"/>
<proteinExistence type="predicted"/>
<sequence length="103" mass="10899">MSDASDFEVNRDHARELLAEDDLTALHLGVIRDDDTVDTVVARGDSESDESLQALSLLAAHIRAVATEAGVEYDAVAADAAAIAGQLDDLSVEAMEQTNAEDE</sequence>
<evidence type="ECO:0000313" key="3">
    <source>
        <dbReference type="Proteomes" id="UP000705823"/>
    </source>
</evidence>
<accession>A0A8J8P7R6</accession>
<organism evidence="2 3">
    <name type="scientific">Halonotius terrestris</name>
    <dbReference type="NCBI Taxonomy" id="2487750"/>
    <lineage>
        <taxon>Archaea</taxon>
        <taxon>Methanobacteriati</taxon>
        <taxon>Methanobacteriota</taxon>
        <taxon>Stenosarchaea group</taxon>
        <taxon>Halobacteria</taxon>
        <taxon>Halobacteriales</taxon>
        <taxon>Haloferacaceae</taxon>
        <taxon>Halonotius</taxon>
    </lineage>
</organism>
<dbReference type="Pfam" id="PF26418">
    <property type="entry name" value="DUF8113"/>
    <property type="match status" value="1"/>
</dbReference>
<reference evidence="2" key="1">
    <citation type="submission" date="2019-02" db="EMBL/GenBank/DDBJ databases">
        <title>Halonotius sp. a new haloarchaeum isolated from saline soil.</title>
        <authorList>
            <person name="Duran-Viseras A."/>
            <person name="Sanchez-Porro C."/>
            <person name="Ventosa A."/>
        </authorList>
    </citation>
    <scope>NUCLEOTIDE SEQUENCE</scope>
    <source>
        <strain evidence="2">F15B</strain>
    </source>
</reference>
<protein>
    <recommendedName>
        <fullName evidence="1">DUF8113 domain-containing protein</fullName>
    </recommendedName>
</protein>
<comment type="caution">
    <text evidence="2">The sequence shown here is derived from an EMBL/GenBank/DDBJ whole genome shotgun (WGS) entry which is preliminary data.</text>
</comment>
<dbReference type="RefSeq" id="WP_142979781.1">
    <property type="nucleotide sequence ID" value="NZ_RKLU01000003.1"/>
</dbReference>
<feature type="domain" description="DUF8113" evidence="1">
    <location>
        <begin position="1"/>
        <end position="89"/>
    </location>
</feature>
<gene>
    <name evidence="2" type="ORF">EGH24_08810</name>
</gene>
<evidence type="ECO:0000313" key="2">
    <source>
        <dbReference type="EMBL" id="TQQ81220.1"/>
    </source>
</evidence>
<dbReference type="Proteomes" id="UP000705823">
    <property type="component" value="Unassembled WGS sequence"/>
</dbReference>
<dbReference type="AlphaFoldDB" id="A0A8J8P7R6"/>
<dbReference type="EMBL" id="RKLU01000003">
    <property type="protein sequence ID" value="TQQ81220.1"/>
    <property type="molecule type" value="Genomic_DNA"/>
</dbReference>
<keyword evidence="3" id="KW-1185">Reference proteome</keyword>
<evidence type="ECO:0000259" key="1">
    <source>
        <dbReference type="Pfam" id="PF26418"/>
    </source>
</evidence>
<dbReference type="InterPro" id="IPR058426">
    <property type="entry name" value="DUF8113"/>
</dbReference>